<name>A0A4Q7ZBU5_9GAMM</name>
<keyword evidence="3" id="KW-1185">Reference proteome</keyword>
<feature type="signal peptide" evidence="1">
    <location>
        <begin position="1"/>
        <end position="28"/>
    </location>
</feature>
<comment type="caution">
    <text evidence="2">The sequence shown here is derived from an EMBL/GenBank/DDBJ whole genome shotgun (WGS) entry which is preliminary data.</text>
</comment>
<sequence>MKMKMLSAAFRHLTAAALAVLFTTTAHASPDDVSKPLLVIGASFANGKTPFNDAGVAPLGGVSVGLGSYLSLGDALVKNPRLPGYVINEAQAGATSFDRVGCNPGPACVFGNWKSYDRQLMQAAARVTVPGAGTLLAKYVVISLGNDCLHSDAFGVPQSQATPCSYNDMKAYVDRLIAVGRHATDLGLTPIYDIYPAYDSLNLPFAAQAFGLNWIIDRSSYNQLRDLHRTRIPAMLPNAVMLDIWSSYQNIGDGLHPDPRTTRRAAELIAWYIGRPH</sequence>
<protein>
    <recommendedName>
        <fullName evidence="4">Lysophospholipase L1-like esterase</fullName>
    </recommendedName>
</protein>
<feature type="chain" id="PRO_5021005901" description="Lysophospholipase L1-like esterase" evidence="1">
    <location>
        <begin position="29"/>
        <end position="277"/>
    </location>
</feature>
<proteinExistence type="predicted"/>
<dbReference type="RefSeq" id="WP_130411387.1">
    <property type="nucleotide sequence ID" value="NZ_SHKX01000010.1"/>
</dbReference>
<evidence type="ECO:0000256" key="1">
    <source>
        <dbReference type="SAM" id="SignalP"/>
    </source>
</evidence>
<dbReference type="AlphaFoldDB" id="A0A4Q7ZBU5"/>
<dbReference type="Proteomes" id="UP000292423">
    <property type="component" value="Unassembled WGS sequence"/>
</dbReference>
<dbReference type="OrthoDB" id="9150728at2"/>
<evidence type="ECO:0008006" key="4">
    <source>
        <dbReference type="Google" id="ProtNLM"/>
    </source>
</evidence>
<gene>
    <name evidence="2" type="ORF">EV700_1052</name>
</gene>
<keyword evidence="1" id="KW-0732">Signal</keyword>
<accession>A0A4Q7ZBU5</accession>
<dbReference type="SUPFAM" id="SSF52266">
    <property type="entry name" value="SGNH hydrolase"/>
    <property type="match status" value="1"/>
</dbReference>
<dbReference type="EMBL" id="SHKX01000010">
    <property type="protein sequence ID" value="RZU48080.1"/>
    <property type="molecule type" value="Genomic_DNA"/>
</dbReference>
<evidence type="ECO:0000313" key="2">
    <source>
        <dbReference type="EMBL" id="RZU48080.1"/>
    </source>
</evidence>
<evidence type="ECO:0000313" key="3">
    <source>
        <dbReference type="Proteomes" id="UP000292423"/>
    </source>
</evidence>
<organism evidence="2 3">
    <name type="scientific">Fluviicoccus keumensis</name>
    <dbReference type="NCBI Taxonomy" id="1435465"/>
    <lineage>
        <taxon>Bacteria</taxon>
        <taxon>Pseudomonadati</taxon>
        <taxon>Pseudomonadota</taxon>
        <taxon>Gammaproteobacteria</taxon>
        <taxon>Moraxellales</taxon>
        <taxon>Moraxellaceae</taxon>
        <taxon>Fluviicoccus</taxon>
    </lineage>
</organism>
<reference evidence="2 3" key="1">
    <citation type="submission" date="2019-02" db="EMBL/GenBank/DDBJ databases">
        <title>Genomic Encyclopedia of Type Strains, Phase IV (KMG-IV): sequencing the most valuable type-strain genomes for metagenomic binning, comparative biology and taxonomic classification.</title>
        <authorList>
            <person name="Goeker M."/>
        </authorList>
    </citation>
    <scope>NUCLEOTIDE SEQUENCE [LARGE SCALE GENOMIC DNA]</scope>
    <source>
        <strain evidence="2 3">DSM 105135</strain>
    </source>
</reference>